<dbReference type="Proteomes" id="UP000682733">
    <property type="component" value="Unassembled WGS sequence"/>
</dbReference>
<protein>
    <recommendedName>
        <fullName evidence="6">LamG-like jellyroll fold domain-containing protein</fullName>
    </recommendedName>
</protein>
<evidence type="ECO:0000256" key="1">
    <source>
        <dbReference type="ARBA" id="ARBA00001913"/>
    </source>
</evidence>
<evidence type="ECO:0000256" key="4">
    <source>
        <dbReference type="ARBA" id="ARBA00022837"/>
    </source>
</evidence>
<keyword evidence="4" id="KW-0106">Calcium</keyword>
<feature type="domain" description="LamG-like jellyroll fold" evidence="6">
    <location>
        <begin position="79"/>
        <end position="212"/>
    </location>
</feature>
<evidence type="ECO:0000256" key="3">
    <source>
        <dbReference type="ARBA" id="ARBA00022729"/>
    </source>
</evidence>
<gene>
    <name evidence="7" type="ORF">OVA965_LOCUS24391</name>
    <name evidence="8" type="ORF">TMI583_LOCUS25111</name>
</gene>
<dbReference type="PANTHER" id="PTHR19277">
    <property type="entry name" value="PENTRAXIN"/>
    <property type="match status" value="1"/>
</dbReference>
<keyword evidence="3" id="KW-0732">Signal</keyword>
<proteinExistence type="predicted"/>
<dbReference type="PANTHER" id="PTHR19277:SF125">
    <property type="entry name" value="B6"/>
    <property type="match status" value="1"/>
</dbReference>
<dbReference type="EMBL" id="CAJNOK010014672">
    <property type="protein sequence ID" value="CAF1209761.1"/>
    <property type="molecule type" value="Genomic_DNA"/>
</dbReference>
<dbReference type="EMBL" id="CAJOBA010036206">
    <property type="protein sequence ID" value="CAF4018809.1"/>
    <property type="molecule type" value="Genomic_DNA"/>
</dbReference>
<comment type="cofactor">
    <cofactor evidence="1">
        <name>Ca(2+)</name>
        <dbReference type="ChEBI" id="CHEBI:29108"/>
    </cofactor>
</comment>
<dbReference type="Gene3D" id="2.60.120.200">
    <property type="match status" value="2"/>
</dbReference>
<evidence type="ECO:0000313" key="7">
    <source>
        <dbReference type="EMBL" id="CAF1209761.1"/>
    </source>
</evidence>
<dbReference type="GO" id="GO:0046872">
    <property type="term" value="F:metal ion binding"/>
    <property type="evidence" value="ECO:0007669"/>
    <property type="project" value="UniProtKB-KW"/>
</dbReference>
<sequence length="429" mass="46454">MFHKLEHQLLASSVNNMTSSTKSLVSFWSFDGDATDLFNTYNGVLYNKPTFKTGYVGQAIAFTGGNQYVQTPFVNLAYQSFTIEAWVYLTTLAMTDSSIFGECTAKTTGKCLQLVIRNKLLYMDFYGHNTTGRTTLQINTWYHVAFVYDENLQQQSVYLNGTLDGQTTQSIPPYLGTCANVTIGTIQNSVANNYFIGSIDHLSINNRAKSQSEVLSDATLVAYYSFDNGSLLDSGPNRLNGTAVGVRSGATVPGRVNQALLFNSSAAYFQAFGFTSLGISNHAFSISIWIKPIASTSGGTILIVSSTPLTNSGWCLQFLAMSANGILTYNSISSSYIGPSLTQNVWSHIALTYSQMNGLQLYQNGALYASNPLSSYSASTLVNYVTLGNSRSSSGCSGGLTGPFKGYIDEFRVFSRELSQADVSALANP</sequence>
<accession>A0A8S2NWK5</accession>
<dbReference type="InterPro" id="IPR051360">
    <property type="entry name" value="Neuronal_Pentraxin_Related"/>
</dbReference>
<evidence type="ECO:0000256" key="5">
    <source>
        <dbReference type="ARBA" id="ARBA00023157"/>
    </source>
</evidence>
<dbReference type="InterPro" id="IPR013320">
    <property type="entry name" value="ConA-like_dom_sf"/>
</dbReference>
<dbReference type="Pfam" id="PF13385">
    <property type="entry name" value="Laminin_G_3"/>
    <property type="match status" value="2"/>
</dbReference>
<dbReference type="SMART" id="SM00560">
    <property type="entry name" value="LamGL"/>
    <property type="match status" value="1"/>
</dbReference>
<evidence type="ECO:0000313" key="9">
    <source>
        <dbReference type="Proteomes" id="UP000682733"/>
    </source>
</evidence>
<dbReference type="InterPro" id="IPR006558">
    <property type="entry name" value="LamG-like"/>
</dbReference>
<name>A0A8S2NWK5_9BILA</name>
<reference evidence="8" key="1">
    <citation type="submission" date="2021-02" db="EMBL/GenBank/DDBJ databases">
        <authorList>
            <person name="Nowell W R."/>
        </authorList>
    </citation>
    <scope>NUCLEOTIDE SEQUENCE</scope>
</reference>
<evidence type="ECO:0000313" key="8">
    <source>
        <dbReference type="EMBL" id="CAF4018809.1"/>
    </source>
</evidence>
<comment type="caution">
    <text evidence="8">The sequence shown here is derived from an EMBL/GenBank/DDBJ whole genome shotgun (WGS) entry which is preliminary data.</text>
</comment>
<dbReference type="AlphaFoldDB" id="A0A8S2NWK5"/>
<dbReference type="Proteomes" id="UP000677228">
    <property type="component" value="Unassembled WGS sequence"/>
</dbReference>
<evidence type="ECO:0000256" key="2">
    <source>
        <dbReference type="ARBA" id="ARBA00022723"/>
    </source>
</evidence>
<keyword evidence="5" id="KW-1015">Disulfide bond</keyword>
<evidence type="ECO:0000259" key="6">
    <source>
        <dbReference type="SMART" id="SM00560"/>
    </source>
</evidence>
<keyword evidence="2" id="KW-0479">Metal-binding</keyword>
<dbReference type="SUPFAM" id="SSF49899">
    <property type="entry name" value="Concanavalin A-like lectins/glucanases"/>
    <property type="match status" value="2"/>
</dbReference>
<organism evidence="8 9">
    <name type="scientific">Didymodactylos carnosus</name>
    <dbReference type="NCBI Taxonomy" id="1234261"/>
    <lineage>
        <taxon>Eukaryota</taxon>
        <taxon>Metazoa</taxon>
        <taxon>Spiralia</taxon>
        <taxon>Gnathifera</taxon>
        <taxon>Rotifera</taxon>
        <taxon>Eurotatoria</taxon>
        <taxon>Bdelloidea</taxon>
        <taxon>Philodinida</taxon>
        <taxon>Philodinidae</taxon>
        <taxon>Didymodactylos</taxon>
    </lineage>
</organism>